<dbReference type="AlphaFoldDB" id="A0A7C5AMG4"/>
<gene>
    <name evidence="6" type="ORF">ENW48_08645</name>
</gene>
<evidence type="ECO:0000256" key="1">
    <source>
        <dbReference type="ARBA" id="ARBA00004141"/>
    </source>
</evidence>
<keyword evidence="2 5" id="KW-0812">Transmembrane</keyword>
<feature type="transmembrane region" description="Helical" evidence="5">
    <location>
        <begin position="123"/>
        <end position="141"/>
    </location>
</feature>
<dbReference type="Pfam" id="PF02361">
    <property type="entry name" value="CbiQ"/>
    <property type="match status" value="1"/>
</dbReference>
<name>A0A7C5AMG4_9BACT</name>
<keyword evidence="4 5" id="KW-0472">Membrane</keyword>
<evidence type="ECO:0000256" key="5">
    <source>
        <dbReference type="SAM" id="Phobius"/>
    </source>
</evidence>
<protein>
    <submittedName>
        <fullName evidence="6">Energy-coupling factor transporter transmembrane protein EcfT</fullName>
    </submittedName>
</protein>
<dbReference type="EMBL" id="DTKJ01000059">
    <property type="protein sequence ID" value="HGZ12274.1"/>
    <property type="molecule type" value="Genomic_DNA"/>
</dbReference>
<organism evidence="6">
    <name type="scientific">Desulfobacca acetoxidans</name>
    <dbReference type="NCBI Taxonomy" id="60893"/>
    <lineage>
        <taxon>Bacteria</taxon>
        <taxon>Pseudomonadati</taxon>
        <taxon>Thermodesulfobacteriota</taxon>
        <taxon>Desulfobaccia</taxon>
        <taxon>Desulfobaccales</taxon>
        <taxon>Desulfobaccaceae</taxon>
        <taxon>Desulfobacca</taxon>
    </lineage>
</organism>
<comment type="caution">
    <text evidence="6">The sequence shown here is derived from an EMBL/GenBank/DDBJ whole genome shotgun (WGS) entry which is preliminary data.</text>
</comment>
<dbReference type="GO" id="GO:0005886">
    <property type="term" value="C:plasma membrane"/>
    <property type="evidence" value="ECO:0007669"/>
    <property type="project" value="TreeGrafter"/>
</dbReference>
<proteinExistence type="predicted"/>
<keyword evidence="3 5" id="KW-1133">Transmembrane helix</keyword>
<accession>A0A7C5AMG4</accession>
<evidence type="ECO:0000256" key="2">
    <source>
        <dbReference type="ARBA" id="ARBA00022692"/>
    </source>
</evidence>
<comment type="subcellular location">
    <subcellularLocation>
        <location evidence="1">Membrane</location>
        <topology evidence="1">Multi-pass membrane protein</topology>
    </subcellularLocation>
</comment>
<dbReference type="InterPro" id="IPR003339">
    <property type="entry name" value="ABC/ECF_trnsptr_transmembrane"/>
</dbReference>
<feature type="transmembrane region" description="Helical" evidence="5">
    <location>
        <begin position="213"/>
        <end position="233"/>
    </location>
</feature>
<dbReference type="PANTHER" id="PTHR33514:SF13">
    <property type="entry name" value="PROTEIN ABCI12, CHLOROPLASTIC"/>
    <property type="match status" value="1"/>
</dbReference>
<feature type="transmembrane region" description="Helical" evidence="5">
    <location>
        <begin position="41"/>
        <end position="58"/>
    </location>
</feature>
<reference evidence="6" key="1">
    <citation type="journal article" date="2020" name="mSystems">
        <title>Genome- and Community-Level Interaction Insights into Carbon Utilization and Element Cycling Functions of Hydrothermarchaeota in Hydrothermal Sediment.</title>
        <authorList>
            <person name="Zhou Z."/>
            <person name="Liu Y."/>
            <person name="Xu W."/>
            <person name="Pan J."/>
            <person name="Luo Z.H."/>
            <person name="Li M."/>
        </authorList>
    </citation>
    <scope>NUCLEOTIDE SEQUENCE [LARGE SCALE GENOMIC DNA]</scope>
    <source>
        <strain evidence="6">SpSt-853</strain>
    </source>
</reference>
<feature type="transmembrane region" description="Helical" evidence="5">
    <location>
        <begin position="64"/>
        <end position="81"/>
    </location>
</feature>
<dbReference type="PANTHER" id="PTHR33514">
    <property type="entry name" value="PROTEIN ABCI12, CHLOROPLASTIC"/>
    <property type="match status" value="1"/>
</dbReference>
<sequence length="235" mass="25736">MPPVPGTPPDSGVHRLHPLVKLTAASGFTLAALMLSQPCSLALVLLFFLGLILLSGYVPTGRGFLSTGLFLGLVTLGNYWASADVAEAAKYSLRLAVVLVGVPVCAATTPPQELARALARLRLPPALVVSLLLVWRFFPVLREEVREIREANLLRGRSGDRLRDWHRGLLVPLAFIILDYAERVSLALELRGFDPAAPRTWYRTPRLARRDGVFALGAGAVLLLALMGERLSWRW</sequence>
<evidence type="ECO:0000256" key="4">
    <source>
        <dbReference type="ARBA" id="ARBA00023136"/>
    </source>
</evidence>
<evidence type="ECO:0000256" key="3">
    <source>
        <dbReference type="ARBA" id="ARBA00022989"/>
    </source>
</evidence>
<dbReference type="CDD" id="cd16914">
    <property type="entry name" value="EcfT"/>
    <property type="match status" value="1"/>
</dbReference>
<evidence type="ECO:0000313" key="6">
    <source>
        <dbReference type="EMBL" id="HGZ12274.1"/>
    </source>
</evidence>